<gene>
    <name evidence="10" type="ORF">G1H19_05535</name>
</gene>
<evidence type="ECO:0000313" key="11">
    <source>
        <dbReference type="Proteomes" id="UP000470470"/>
    </source>
</evidence>
<dbReference type="InterPro" id="IPR029151">
    <property type="entry name" value="Sensor-like_sf"/>
</dbReference>
<evidence type="ECO:0000259" key="8">
    <source>
        <dbReference type="PROSITE" id="PS50111"/>
    </source>
</evidence>
<feature type="chain" id="PRO_5029796963" evidence="7">
    <location>
        <begin position="24"/>
        <end position="705"/>
    </location>
</feature>
<keyword evidence="7" id="KW-0732">Signal</keyword>
<dbReference type="PROSITE" id="PS50885">
    <property type="entry name" value="HAMP"/>
    <property type="match status" value="1"/>
</dbReference>
<dbReference type="InterPro" id="IPR004089">
    <property type="entry name" value="MCPsignal_dom"/>
</dbReference>
<dbReference type="Pfam" id="PF00672">
    <property type="entry name" value="HAMP"/>
    <property type="match status" value="1"/>
</dbReference>
<feature type="transmembrane region" description="Helical" evidence="6">
    <location>
        <begin position="364"/>
        <end position="391"/>
    </location>
</feature>
<feature type="domain" description="Methyl-accepting transducer" evidence="8">
    <location>
        <begin position="454"/>
        <end position="690"/>
    </location>
</feature>
<name>A0A7K3WCI0_9ACTN</name>
<organism evidence="10 11">
    <name type="scientific">Goekera deserti</name>
    <dbReference type="NCBI Taxonomy" id="2497753"/>
    <lineage>
        <taxon>Bacteria</taxon>
        <taxon>Bacillati</taxon>
        <taxon>Actinomycetota</taxon>
        <taxon>Actinomycetes</taxon>
        <taxon>Geodermatophilales</taxon>
        <taxon>Geodermatophilaceae</taxon>
        <taxon>Goekera</taxon>
    </lineage>
</organism>
<evidence type="ECO:0000256" key="6">
    <source>
        <dbReference type="SAM" id="Phobius"/>
    </source>
</evidence>
<dbReference type="InterPro" id="IPR003660">
    <property type="entry name" value="HAMP_dom"/>
</dbReference>
<dbReference type="PROSITE" id="PS50111">
    <property type="entry name" value="CHEMOTAXIS_TRANSDUC_2"/>
    <property type="match status" value="1"/>
</dbReference>
<dbReference type="GO" id="GO:0016020">
    <property type="term" value="C:membrane"/>
    <property type="evidence" value="ECO:0007669"/>
    <property type="project" value="InterPro"/>
</dbReference>
<evidence type="ECO:0000256" key="2">
    <source>
        <dbReference type="ARBA" id="ARBA00022989"/>
    </source>
</evidence>
<dbReference type="SUPFAM" id="SSF58104">
    <property type="entry name" value="Methyl-accepting chemotaxis protein (MCP) signaling domain"/>
    <property type="match status" value="1"/>
</dbReference>
<dbReference type="Gene3D" id="3.30.450.20">
    <property type="entry name" value="PAS domain"/>
    <property type="match status" value="1"/>
</dbReference>
<dbReference type="CDD" id="cd06225">
    <property type="entry name" value="HAMP"/>
    <property type="match status" value="1"/>
</dbReference>
<dbReference type="GO" id="GO:0007165">
    <property type="term" value="P:signal transduction"/>
    <property type="evidence" value="ECO:0007669"/>
    <property type="project" value="UniProtKB-KW"/>
</dbReference>
<protein>
    <submittedName>
        <fullName evidence="10">Methyl-accepting chemotaxis protein</fullName>
    </submittedName>
</protein>
<dbReference type="SUPFAM" id="SSF103190">
    <property type="entry name" value="Sensory domain-like"/>
    <property type="match status" value="1"/>
</dbReference>
<evidence type="ECO:0000256" key="3">
    <source>
        <dbReference type="ARBA" id="ARBA00023224"/>
    </source>
</evidence>
<dbReference type="PANTHER" id="PTHR32089">
    <property type="entry name" value="METHYL-ACCEPTING CHEMOTAXIS PROTEIN MCPB"/>
    <property type="match status" value="1"/>
</dbReference>
<dbReference type="InterPro" id="IPR033462">
    <property type="entry name" value="Cache_3-Cache_2"/>
</dbReference>
<dbReference type="RefSeq" id="WP_162392562.1">
    <property type="nucleotide sequence ID" value="NZ_JAABOZ010000002.1"/>
</dbReference>
<comment type="similarity">
    <text evidence="4">Belongs to the methyl-accepting chemotaxis (MCP) protein family.</text>
</comment>
<dbReference type="AlphaFoldDB" id="A0A7K3WCI0"/>
<evidence type="ECO:0000259" key="9">
    <source>
        <dbReference type="PROSITE" id="PS50885"/>
    </source>
</evidence>
<accession>A0A7K3WCI0</accession>
<evidence type="ECO:0000313" key="10">
    <source>
        <dbReference type="EMBL" id="NEL53470.1"/>
    </source>
</evidence>
<dbReference type="SMART" id="SM00283">
    <property type="entry name" value="MA"/>
    <property type="match status" value="1"/>
</dbReference>
<evidence type="ECO:0000256" key="7">
    <source>
        <dbReference type="SAM" id="SignalP"/>
    </source>
</evidence>
<dbReference type="Pfam" id="PF00015">
    <property type="entry name" value="MCPsignal"/>
    <property type="match status" value="1"/>
</dbReference>
<dbReference type="Proteomes" id="UP000470470">
    <property type="component" value="Unassembled WGS sequence"/>
</dbReference>
<evidence type="ECO:0000256" key="1">
    <source>
        <dbReference type="ARBA" id="ARBA00022692"/>
    </source>
</evidence>
<keyword evidence="1 6" id="KW-0812">Transmembrane</keyword>
<dbReference type="Pfam" id="PF17201">
    <property type="entry name" value="Cache_3-Cache_2"/>
    <property type="match status" value="1"/>
</dbReference>
<comment type="caution">
    <text evidence="10">The sequence shown here is derived from an EMBL/GenBank/DDBJ whole genome shotgun (WGS) entry which is preliminary data.</text>
</comment>
<keyword evidence="2 6" id="KW-1133">Transmembrane helix</keyword>
<feature type="signal peptide" evidence="7">
    <location>
        <begin position="1"/>
        <end position="23"/>
    </location>
</feature>
<dbReference type="EMBL" id="JAAGWK010000009">
    <property type="protein sequence ID" value="NEL53470.1"/>
    <property type="molecule type" value="Genomic_DNA"/>
</dbReference>
<dbReference type="Gene3D" id="1.10.287.950">
    <property type="entry name" value="Methyl-accepting chemotaxis protein"/>
    <property type="match status" value="1"/>
</dbReference>
<evidence type="ECO:0000256" key="5">
    <source>
        <dbReference type="PROSITE-ProRule" id="PRU00284"/>
    </source>
</evidence>
<keyword evidence="3 5" id="KW-0807">Transducer</keyword>
<evidence type="ECO:0000256" key="4">
    <source>
        <dbReference type="ARBA" id="ARBA00029447"/>
    </source>
</evidence>
<proteinExistence type="inferred from homology"/>
<keyword evidence="11" id="KW-1185">Reference proteome</keyword>
<reference evidence="10 11" key="1">
    <citation type="submission" date="2020-02" db="EMBL/GenBank/DDBJ databases">
        <title>The whole genome sequence of CPCC 205119.</title>
        <authorList>
            <person name="Jiang Z."/>
        </authorList>
    </citation>
    <scope>NUCLEOTIDE SEQUENCE [LARGE SCALE GENOMIC DNA]</scope>
    <source>
        <strain evidence="10 11">CPCC 205119</strain>
    </source>
</reference>
<sequence length="705" mass="72676">MRWGIRQKVVAATVASVALTASAGVAVSVWQSDRLNDQTRENVRALVDEDLSRTATGVYDVVSTQGASTAVTLDQGIAVASYVLGQAGGMSVAPPRGPTVAWDAKNQFTSEVTPVTLPQVLVGGRWIGKNADVAVPTPVVDQVQQLVGGTATVFQRVNEAGDMLRVATNVVAASGSRAIGTFIPHVNADGSPNAVVSTVLGGTTYKGNAFVVDSWYVSAYTPLRDAAGTVIGMLYAGVKQENLPALRESLLQTSVGENGSVSVFGGAGTRRGTALIGTEVVPEGESALEATDADGTRWVEQVVDAAVDLQPGEQATVRYTDAETGGHTVKVTYYAPWDWVIAVDAQDSDFAAPVEALSAGQRSLITALVVSAVVLLALGLLGAWLLGIGLTRPLERLRRRMAEIADGEGDLTQRMDDSRADEFGDLAGTFNRFVDKVAGTVRDIGSCAQGLAASAAGVTAIAEDLRERAGQSRDRAIGAQRAAADISSGVSSAAAGAQQMGASIHEISRSASDAARVGQQGAELAERTQGTIAALGARSAEIGDVIRVIAGVAEQTNLLALNATIEAARAGDAGKGFAVVANEVKELAQQAARASEEIAERVQGIQEQTGAAVSAMEQISEVVRDINGHQITIAGAVEEQTATTAELTRNITSVADGATAVNGTLTDVSADAERSAQDVGRARAAAGELDHLSGELTRLLGVFSV</sequence>
<keyword evidence="6" id="KW-0472">Membrane</keyword>
<feature type="domain" description="HAMP" evidence="9">
    <location>
        <begin position="388"/>
        <end position="442"/>
    </location>
</feature>
<dbReference type="SMART" id="SM00304">
    <property type="entry name" value="HAMP"/>
    <property type="match status" value="1"/>
</dbReference>
<dbReference type="PANTHER" id="PTHR32089:SF112">
    <property type="entry name" value="LYSOZYME-LIKE PROTEIN-RELATED"/>
    <property type="match status" value="1"/>
</dbReference>